<proteinExistence type="predicted"/>
<evidence type="ECO:0000256" key="1">
    <source>
        <dbReference type="ARBA" id="ARBA00023125"/>
    </source>
</evidence>
<evidence type="ECO:0000313" key="4">
    <source>
        <dbReference type="EMBL" id="MFD2597616.1"/>
    </source>
</evidence>
<feature type="DNA-binding region" description="H-T-H motif" evidence="2">
    <location>
        <begin position="29"/>
        <end position="48"/>
    </location>
</feature>
<dbReference type="EMBL" id="JBHUMA010000004">
    <property type="protein sequence ID" value="MFD2597616.1"/>
    <property type="molecule type" value="Genomic_DNA"/>
</dbReference>
<keyword evidence="5" id="KW-1185">Reference proteome</keyword>
<dbReference type="InterPro" id="IPR054422">
    <property type="entry name" value="TetR-like_HI_0893_C"/>
</dbReference>
<feature type="domain" description="HTH tetR-type" evidence="3">
    <location>
        <begin position="6"/>
        <end position="66"/>
    </location>
</feature>
<evidence type="ECO:0000259" key="3">
    <source>
        <dbReference type="PROSITE" id="PS50977"/>
    </source>
</evidence>
<keyword evidence="1 2" id="KW-0238">DNA-binding</keyword>
<accession>A0ABW5NEM9</accession>
<dbReference type="Proteomes" id="UP001597393">
    <property type="component" value="Unassembled WGS sequence"/>
</dbReference>
<dbReference type="Pfam" id="PF00440">
    <property type="entry name" value="TetR_N"/>
    <property type="match status" value="1"/>
</dbReference>
<evidence type="ECO:0000256" key="2">
    <source>
        <dbReference type="PROSITE-ProRule" id="PRU00335"/>
    </source>
</evidence>
<dbReference type="PANTHER" id="PTHR43479">
    <property type="entry name" value="ACREF/ENVCD OPERON REPRESSOR-RELATED"/>
    <property type="match status" value="1"/>
</dbReference>
<organism evidence="4 5">
    <name type="scientific">Sphingobacterium corticis</name>
    <dbReference type="NCBI Taxonomy" id="1812823"/>
    <lineage>
        <taxon>Bacteria</taxon>
        <taxon>Pseudomonadati</taxon>
        <taxon>Bacteroidota</taxon>
        <taxon>Sphingobacteriia</taxon>
        <taxon>Sphingobacteriales</taxon>
        <taxon>Sphingobacteriaceae</taxon>
        <taxon>Sphingobacterium</taxon>
    </lineage>
</organism>
<dbReference type="PROSITE" id="PS50977">
    <property type="entry name" value="HTH_TETR_2"/>
    <property type="match status" value="1"/>
</dbReference>
<evidence type="ECO:0000313" key="5">
    <source>
        <dbReference type="Proteomes" id="UP001597393"/>
    </source>
</evidence>
<dbReference type="PANTHER" id="PTHR43479:SF11">
    <property type="entry name" value="ACREF_ENVCD OPERON REPRESSOR-RELATED"/>
    <property type="match status" value="1"/>
</dbReference>
<name>A0ABW5NEM9_9SPHI</name>
<dbReference type="InterPro" id="IPR036271">
    <property type="entry name" value="Tet_transcr_reg_TetR-rel_C_sf"/>
</dbReference>
<dbReference type="InterPro" id="IPR009057">
    <property type="entry name" value="Homeodomain-like_sf"/>
</dbReference>
<sequence>MNVQLIDKREIIFESSVELLQDHGFHGTPMSQIAKKANVSVGTIYHYFDSKETLIMELYGYCKCRLMRYLFEGLATNTENYETHFRITWKRFVQFYLDHPHYFRFMNQFYSSPFYEMEYVKREKTKKTWAISIQQFLEFGVEKKTLINTSTEILWSAYIGVAVSFLKSIHFGKMEMTDKNMEEMVDIVWKSIKAA</sequence>
<dbReference type="PRINTS" id="PR00455">
    <property type="entry name" value="HTHTETR"/>
</dbReference>
<dbReference type="RefSeq" id="WP_380866887.1">
    <property type="nucleotide sequence ID" value="NZ_JBHUMA010000004.1"/>
</dbReference>
<dbReference type="SUPFAM" id="SSF48498">
    <property type="entry name" value="Tetracyclin repressor-like, C-terminal domain"/>
    <property type="match status" value="1"/>
</dbReference>
<dbReference type="Pfam" id="PF22604">
    <property type="entry name" value="TetR_HI_0893_C"/>
    <property type="match status" value="1"/>
</dbReference>
<protein>
    <submittedName>
        <fullName evidence="4">TetR/AcrR family transcriptional regulator</fullName>
    </submittedName>
</protein>
<comment type="caution">
    <text evidence="4">The sequence shown here is derived from an EMBL/GenBank/DDBJ whole genome shotgun (WGS) entry which is preliminary data.</text>
</comment>
<reference evidence="5" key="1">
    <citation type="journal article" date="2019" name="Int. J. Syst. Evol. Microbiol.">
        <title>The Global Catalogue of Microorganisms (GCM) 10K type strain sequencing project: providing services to taxonomists for standard genome sequencing and annotation.</title>
        <authorList>
            <consortium name="The Broad Institute Genomics Platform"/>
            <consortium name="The Broad Institute Genome Sequencing Center for Infectious Disease"/>
            <person name="Wu L."/>
            <person name="Ma J."/>
        </authorList>
    </citation>
    <scope>NUCLEOTIDE SEQUENCE [LARGE SCALE GENOMIC DNA]</scope>
    <source>
        <strain evidence="5">KCTC 42248</strain>
    </source>
</reference>
<gene>
    <name evidence="4" type="ORF">ACFSQ3_01525</name>
</gene>
<dbReference type="InterPro" id="IPR050624">
    <property type="entry name" value="HTH-type_Tx_Regulator"/>
</dbReference>
<dbReference type="InterPro" id="IPR001647">
    <property type="entry name" value="HTH_TetR"/>
</dbReference>
<dbReference type="Gene3D" id="1.10.357.10">
    <property type="entry name" value="Tetracycline Repressor, domain 2"/>
    <property type="match status" value="1"/>
</dbReference>
<dbReference type="SUPFAM" id="SSF46689">
    <property type="entry name" value="Homeodomain-like"/>
    <property type="match status" value="1"/>
</dbReference>